<proteinExistence type="predicted"/>
<protein>
    <submittedName>
        <fullName evidence="1">Uncharacterized protein</fullName>
    </submittedName>
</protein>
<gene>
    <name evidence="1" type="ORF">WKI47_00080</name>
</gene>
<comment type="caution">
    <text evidence="1">The sequence shown here is derived from an EMBL/GenBank/DDBJ whole genome shotgun (WGS) entry which is preliminary data.</text>
</comment>
<accession>A0ACC6P5Y0</accession>
<evidence type="ECO:0000313" key="1">
    <source>
        <dbReference type="EMBL" id="MEJ8302303.1"/>
    </source>
</evidence>
<reference evidence="1" key="1">
    <citation type="submission" date="2024-03" db="EMBL/GenBank/DDBJ databases">
        <title>Whole genome sequecning of epiphytes from Marcgravia umbellata leaves.</title>
        <authorList>
            <person name="Kumar G."/>
            <person name="Savka M.A."/>
        </authorList>
    </citation>
    <scope>NUCLEOTIDE SEQUENCE</scope>
    <source>
        <strain evidence="1">RIT_BL5</strain>
    </source>
</reference>
<organism evidence="1 2">
    <name type="scientific">Saccharibacillus sacchari</name>
    <dbReference type="NCBI Taxonomy" id="456493"/>
    <lineage>
        <taxon>Bacteria</taxon>
        <taxon>Bacillati</taxon>
        <taxon>Bacillota</taxon>
        <taxon>Bacilli</taxon>
        <taxon>Bacillales</taxon>
        <taxon>Paenibacillaceae</taxon>
        <taxon>Saccharibacillus</taxon>
    </lineage>
</organism>
<dbReference type="Proteomes" id="UP001380953">
    <property type="component" value="Unassembled WGS sequence"/>
</dbReference>
<name>A0ACC6P5Y0_9BACL</name>
<dbReference type="EMBL" id="JBBKAR010000001">
    <property type="protein sequence ID" value="MEJ8302303.1"/>
    <property type="molecule type" value="Genomic_DNA"/>
</dbReference>
<sequence>MSEENNGTRNQRSDDTSASNATFSTANAENVPPESGRDKSDPGKPYRRKSHKRRRWVFSLIALLTVSAAIALWLLLVPAKPAEVFDGLPHRYAYAEVPADGPLPKLYMMAVSPDDVVLRADKQPLRQIPAYGINGGFFYEHALLSIAVMNDKPVNGNRGDYGSGWFNAKYARGTLVWDGAAERFSVQVISSADELQVSDRHAYFAQGGVSLNLANEQDWAAQSVRENLPFAEDQRMRSGLVYNDAGQLWLIVAPEPSTAADFRSALLAGVPGEDREGIFLDGDGSSQMNADEAVLTGDSRMVVQMIAVSSEDR</sequence>
<evidence type="ECO:0000313" key="2">
    <source>
        <dbReference type="Proteomes" id="UP001380953"/>
    </source>
</evidence>
<keyword evidence="2" id="KW-1185">Reference proteome</keyword>